<dbReference type="InterPro" id="IPR041881">
    <property type="entry name" value="PqqD_sf"/>
</dbReference>
<gene>
    <name evidence="1" type="ORF">HG542_20595</name>
</gene>
<dbReference type="InterPro" id="IPR008792">
    <property type="entry name" value="PQQD"/>
</dbReference>
<accession>A0A7Y7E8I4</accession>
<reference evidence="1 2" key="1">
    <citation type="submission" date="2020-04" db="EMBL/GenBank/DDBJ databases">
        <title>Draft Genome Sequence of Streptomyces morookaense DSM 40503, an 8-azaguanine-producing strain.</title>
        <authorList>
            <person name="Qi J."/>
            <person name="Gao J.-M."/>
        </authorList>
    </citation>
    <scope>NUCLEOTIDE SEQUENCE [LARGE SCALE GENOMIC DNA]</scope>
    <source>
        <strain evidence="1 2">DSM 40503</strain>
    </source>
</reference>
<dbReference type="NCBIfam" id="NF033530">
    <property type="entry name" value="lasso_PqqD_Strm"/>
    <property type="match status" value="1"/>
</dbReference>
<keyword evidence="2" id="KW-1185">Reference proteome</keyword>
<dbReference type="Pfam" id="PF05402">
    <property type="entry name" value="PqqD"/>
    <property type="match status" value="1"/>
</dbReference>
<evidence type="ECO:0000313" key="1">
    <source>
        <dbReference type="EMBL" id="NVK80043.1"/>
    </source>
</evidence>
<dbReference type="RefSeq" id="WP_171083557.1">
    <property type="nucleotide sequence ID" value="NZ_BNBU01000008.1"/>
</dbReference>
<name>A0A7Y7E8I4_STRMO</name>
<comment type="caution">
    <text evidence="1">The sequence shown here is derived from an EMBL/GenBank/DDBJ whole genome shotgun (WGS) entry which is preliminary data.</text>
</comment>
<dbReference type="AlphaFoldDB" id="A0A7Y7E8I4"/>
<dbReference type="Gene3D" id="1.10.10.1150">
    <property type="entry name" value="Coenzyme PQQ synthesis protein D (PqqD)"/>
    <property type="match status" value="1"/>
</dbReference>
<dbReference type="EMBL" id="JABBXF010000046">
    <property type="protein sequence ID" value="NVK80043.1"/>
    <property type="molecule type" value="Genomic_DNA"/>
</dbReference>
<protein>
    <submittedName>
        <fullName evidence="1">Lasso peptide biosynthesis PqqD family chaperone</fullName>
    </submittedName>
</protein>
<dbReference type="Proteomes" id="UP000587462">
    <property type="component" value="Unassembled WGS sequence"/>
</dbReference>
<sequence>MTFSLHPHVTATETEHGTVLLDQRRGRYFQLNPTGARVLQLMLNGASHEHAARELSEQYGISGQQAQADVTALLTALHTAKLTKR</sequence>
<proteinExistence type="predicted"/>
<evidence type="ECO:0000313" key="2">
    <source>
        <dbReference type="Proteomes" id="UP000587462"/>
    </source>
</evidence>
<organism evidence="1 2">
    <name type="scientific">Streptomyces morookaense</name>
    <name type="common">Streptoverticillium morookaense</name>
    <dbReference type="NCBI Taxonomy" id="1970"/>
    <lineage>
        <taxon>Bacteria</taxon>
        <taxon>Bacillati</taxon>
        <taxon>Actinomycetota</taxon>
        <taxon>Actinomycetes</taxon>
        <taxon>Kitasatosporales</taxon>
        <taxon>Streptomycetaceae</taxon>
        <taxon>Streptomyces</taxon>
    </lineage>
</organism>